<organism evidence="1">
    <name type="scientific">Medicago truncatula</name>
    <name type="common">Barrel medic</name>
    <name type="synonym">Medicago tribuloides</name>
    <dbReference type="NCBI Taxonomy" id="3880"/>
    <lineage>
        <taxon>Eukaryota</taxon>
        <taxon>Viridiplantae</taxon>
        <taxon>Streptophyta</taxon>
        <taxon>Embryophyta</taxon>
        <taxon>Tracheophyta</taxon>
        <taxon>Spermatophyta</taxon>
        <taxon>Magnoliopsida</taxon>
        <taxon>eudicotyledons</taxon>
        <taxon>Gunneridae</taxon>
        <taxon>Pentapetalae</taxon>
        <taxon>rosids</taxon>
        <taxon>fabids</taxon>
        <taxon>Fabales</taxon>
        <taxon>Fabaceae</taxon>
        <taxon>Papilionoideae</taxon>
        <taxon>50 kb inversion clade</taxon>
        <taxon>NPAAA clade</taxon>
        <taxon>Hologalegina</taxon>
        <taxon>IRL clade</taxon>
        <taxon>Trifolieae</taxon>
        <taxon>Medicago</taxon>
    </lineage>
</organism>
<accession>B7FHP7</accession>
<name>B7FHP7_MEDTR</name>
<evidence type="ECO:0000313" key="1">
    <source>
        <dbReference type="EMBL" id="ACJ84276.1"/>
    </source>
</evidence>
<dbReference type="EMBL" id="BT051612">
    <property type="protein sequence ID" value="ACJ84276.1"/>
    <property type="molecule type" value="mRNA"/>
</dbReference>
<proteinExistence type="evidence at transcript level"/>
<sequence>MSRLEVLTSKKQPIIKLYLLSSSLETNLLLSSQRKKQPKKERTAYCLLHSLKESVSSSVSHSRHQNQ</sequence>
<dbReference type="AlphaFoldDB" id="B7FHP7"/>
<protein>
    <submittedName>
        <fullName evidence="1">Uncharacterized protein</fullName>
    </submittedName>
</protein>
<reference evidence="1" key="1">
    <citation type="submission" date="2008-12" db="EMBL/GenBank/DDBJ databases">
        <title>Medicago truncatula full length cdna cloning project.</title>
        <authorList>
            <person name="Moskal W."/>
            <person name="Chan A."/>
            <person name="Cheung F."/>
            <person name="Xiao Y."/>
            <person name="Town C.D."/>
        </authorList>
    </citation>
    <scope>NUCLEOTIDE SEQUENCE</scope>
</reference>